<comment type="caution">
    <text evidence="4">The sequence shown here is derived from an EMBL/GenBank/DDBJ whole genome shotgun (WGS) entry which is preliminary data.</text>
</comment>
<gene>
    <name evidence="4" type="ORF">ATL39_3451</name>
</gene>
<dbReference type="RefSeq" id="WP_120194576.1">
    <property type="nucleotide sequence ID" value="NZ_RAPK01000014.1"/>
</dbReference>
<reference evidence="4 5" key="1">
    <citation type="submission" date="2018-09" db="EMBL/GenBank/DDBJ databases">
        <title>Genomic Encyclopedia of Archaeal and Bacterial Type Strains, Phase II (KMG-II): from individual species to whole genera.</title>
        <authorList>
            <person name="Goeker M."/>
        </authorList>
    </citation>
    <scope>NUCLEOTIDE SEQUENCE [LARGE SCALE GENOMIC DNA]</scope>
    <source>
        <strain evidence="4 5">DSM 17008</strain>
    </source>
</reference>
<organism evidence="4 5">
    <name type="scientific">Sinobaca qinghaiensis</name>
    <dbReference type="NCBI Taxonomy" id="342944"/>
    <lineage>
        <taxon>Bacteria</taxon>
        <taxon>Bacillati</taxon>
        <taxon>Bacillota</taxon>
        <taxon>Bacilli</taxon>
        <taxon>Bacillales</taxon>
        <taxon>Sporolactobacillaceae</taxon>
        <taxon>Sinobaca</taxon>
    </lineage>
</organism>
<dbReference type="Proteomes" id="UP000285120">
    <property type="component" value="Unassembled WGS sequence"/>
</dbReference>
<dbReference type="PANTHER" id="PTHR47816:SF4">
    <property type="entry name" value="RIBOSOMAL RNA SMALL SUBUNIT METHYLTRANSFERASE C"/>
    <property type="match status" value="1"/>
</dbReference>
<dbReference type="InterPro" id="IPR007848">
    <property type="entry name" value="Small_mtfrase_dom"/>
</dbReference>
<evidence type="ECO:0000313" key="5">
    <source>
        <dbReference type="Proteomes" id="UP000285120"/>
    </source>
</evidence>
<dbReference type="CDD" id="cd02440">
    <property type="entry name" value="AdoMet_MTases"/>
    <property type="match status" value="1"/>
</dbReference>
<evidence type="ECO:0000256" key="1">
    <source>
        <dbReference type="ARBA" id="ARBA00022603"/>
    </source>
</evidence>
<dbReference type="InterPro" id="IPR046977">
    <property type="entry name" value="RsmC/RlmG"/>
</dbReference>
<evidence type="ECO:0000256" key="2">
    <source>
        <dbReference type="ARBA" id="ARBA00022679"/>
    </source>
</evidence>
<dbReference type="EMBL" id="RAPK01000014">
    <property type="protein sequence ID" value="RKD67550.1"/>
    <property type="molecule type" value="Genomic_DNA"/>
</dbReference>
<keyword evidence="1 4" id="KW-0489">Methyltransferase</keyword>
<sequence>MSDHYFNNQPQVKSEEITITSYLRGEEKKWISDRGVFSRKEVDFGTKTMLDVFEWPSIEGNLLDIGCGYGVVGITLAGETDQEVYLTDVNERALQLAQKNADKHRVNNVHVIQSDLYQGLGTQTFAAILSNPPVRAGKKVVHAIIEDAYSRLKTGGELWVVLQKKQGAPSAKEKMEAVYDEVELVKKNKGYYILKGKKH</sequence>
<dbReference type="SUPFAM" id="SSF53335">
    <property type="entry name" value="S-adenosyl-L-methionine-dependent methyltransferases"/>
    <property type="match status" value="1"/>
</dbReference>
<protein>
    <submittedName>
        <fullName evidence="4">16S rRNA m(2)G 1207 methyltransferase</fullName>
    </submittedName>
</protein>
<dbReference type="Pfam" id="PF05175">
    <property type="entry name" value="MTS"/>
    <property type="match status" value="1"/>
</dbReference>
<proteinExistence type="predicted"/>
<dbReference type="GO" id="GO:0032259">
    <property type="term" value="P:methylation"/>
    <property type="evidence" value="ECO:0007669"/>
    <property type="project" value="UniProtKB-KW"/>
</dbReference>
<keyword evidence="5" id="KW-1185">Reference proteome</keyword>
<dbReference type="OrthoDB" id="9764961at2"/>
<evidence type="ECO:0000313" key="4">
    <source>
        <dbReference type="EMBL" id="RKD67550.1"/>
    </source>
</evidence>
<feature type="domain" description="Methyltransferase small" evidence="3">
    <location>
        <begin position="31"/>
        <end position="195"/>
    </location>
</feature>
<dbReference type="InterPro" id="IPR029063">
    <property type="entry name" value="SAM-dependent_MTases_sf"/>
</dbReference>
<dbReference type="PANTHER" id="PTHR47816">
    <property type="entry name" value="RIBOSOMAL RNA SMALL SUBUNIT METHYLTRANSFERASE C"/>
    <property type="match status" value="1"/>
</dbReference>
<accession>A0A419UTZ6</accession>
<dbReference type="GO" id="GO:0008757">
    <property type="term" value="F:S-adenosylmethionine-dependent methyltransferase activity"/>
    <property type="evidence" value="ECO:0007669"/>
    <property type="project" value="InterPro"/>
</dbReference>
<evidence type="ECO:0000259" key="3">
    <source>
        <dbReference type="Pfam" id="PF05175"/>
    </source>
</evidence>
<dbReference type="AlphaFoldDB" id="A0A419UTZ6"/>
<dbReference type="Gene3D" id="3.40.50.150">
    <property type="entry name" value="Vaccinia Virus protein VP39"/>
    <property type="match status" value="1"/>
</dbReference>
<keyword evidence="2 4" id="KW-0808">Transferase</keyword>
<name>A0A419UTZ6_9BACL</name>